<dbReference type="GeneID" id="18804175"/>
<dbReference type="Gene3D" id="1.25.40.20">
    <property type="entry name" value="Ankyrin repeat-containing domain"/>
    <property type="match status" value="1"/>
</dbReference>
<keyword evidence="3" id="KW-1185">Reference proteome</keyword>
<evidence type="ECO:0000256" key="1">
    <source>
        <dbReference type="PROSITE-ProRule" id="PRU00023"/>
    </source>
</evidence>
<dbReference type="InterPro" id="IPR036770">
    <property type="entry name" value="Ankyrin_rpt-contain_sf"/>
</dbReference>
<keyword evidence="1" id="KW-0040">ANK repeat</keyword>
<sequence length="637" mass="71796">MLHGCPLPGLISAKRSEEQDLHDAYFEVFDKYRSVRDFLVDDKWQKGSGVWGREINDGVMVLFIGEVAVSGSSDGYKDPTSRAIATMLLRNLLRSKHIASSGAQYMFSWSWPSNAGKNSSPCTRRISLLRSVGFRRVGRTAVFAFATSPTHPSRYISARDDIDNPPPPDCPVVSKDGVLTYGRPDDLEPIGAEYDSRFFPVHYYLQTALEEQIPLIILGFHRSKPSIIHDRDYRGFTPLLVAVQQPSVAAVRVLLSLGASRDIDRRDNVAFMSARELCGRLLNKRKEKDDAEFGVFRGFDEKFLRIKWLMKKALGEAVGMGGGTEEEYVRKRRWGYRCSVIIDRIPHIPDALLTAPRNRHTQSASESSFKFTPIKDQDVDPSLCFLPSHIRTRLTPPLYKGWRATFWLIHSFLRHTLFQDAPTVSNLREHLKTKLKTVGTKSKTRENCKLTPGMSFTVGVEELEAVDFYLSNGGLLDFSIDYIFQISSMSTYTLNTTHPSLIPLRLHDRTLNLVRLLGLSLSLESPDSGFGRKIRKCALDEELEMARDWCCPGYSKEMLKWGPHEIGVEERAMFRLERFSDESGGGGVGSLYSSGGVQNDRYGNGVEADEVPKQKEGIKKNESGKYAKRFALAIGRE</sequence>
<dbReference type="PROSITE" id="PS50088">
    <property type="entry name" value="ANK_REPEAT"/>
    <property type="match status" value="1"/>
</dbReference>
<dbReference type="OrthoDB" id="508139at2759"/>
<dbReference type="RefSeq" id="XP_007310941.1">
    <property type="nucleotide sequence ID" value="XM_007310879.1"/>
</dbReference>
<reference evidence="3" key="1">
    <citation type="journal article" date="2012" name="Science">
        <title>The Paleozoic origin of enzymatic lignin decomposition reconstructed from 31 fungal genomes.</title>
        <authorList>
            <person name="Floudas D."/>
            <person name="Binder M."/>
            <person name="Riley R."/>
            <person name="Barry K."/>
            <person name="Blanchette R.A."/>
            <person name="Henrissat B."/>
            <person name="Martinez A.T."/>
            <person name="Otillar R."/>
            <person name="Spatafora J.W."/>
            <person name="Yadav J.S."/>
            <person name="Aerts A."/>
            <person name="Benoit I."/>
            <person name="Boyd A."/>
            <person name="Carlson A."/>
            <person name="Copeland A."/>
            <person name="Coutinho P.M."/>
            <person name="de Vries R.P."/>
            <person name="Ferreira P."/>
            <person name="Findley K."/>
            <person name="Foster B."/>
            <person name="Gaskell J."/>
            <person name="Glotzer D."/>
            <person name="Gorecki P."/>
            <person name="Heitman J."/>
            <person name="Hesse C."/>
            <person name="Hori C."/>
            <person name="Igarashi K."/>
            <person name="Jurgens J.A."/>
            <person name="Kallen N."/>
            <person name="Kersten P."/>
            <person name="Kohler A."/>
            <person name="Kuees U."/>
            <person name="Kumar T.K.A."/>
            <person name="Kuo A."/>
            <person name="LaButti K."/>
            <person name="Larrondo L.F."/>
            <person name="Lindquist E."/>
            <person name="Ling A."/>
            <person name="Lombard V."/>
            <person name="Lucas S."/>
            <person name="Lundell T."/>
            <person name="Martin R."/>
            <person name="McLaughlin D.J."/>
            <person name="Morgenstern I."/>
            <person name="Morin E."/>
            <person name="Murat C."/>
            <person name="Nagy L.G."/>
            <person name="Nolan M."/>
            <person name="Ohm R.A."/>
            <person name="Patyshakuliyeva A."/>
            <person name="Rokas A."/>
            <person name="Ruiz-Duenas F.J."/>
            <person name="Sabat G."/>
            <person name="Salamov A."/>
            <person name="Samejima M."/>
            <person name="Schmutz J."/>
            <person name="Slot J.C."/>
            <person name="St John F."/>
            <person name="Stenlid J."/>
            <person name="Sun H."/>
            <person name="Sun S."/>
            <person name="Syed K."/>
            <person name="Tsang A."/>
            <person name="Wiebenga A."/>
            <person name="Young D."/>
            <person name="Pisabarro A."/>
            <person name="Eastwood D.C."/>
            <person name="Martin F."/>
            <person name="Cullen D."/>
            <person name="Grigoriev I.V."/>
            <person name="Hibbett D.S."/>
        </authorList>
    </citation>
    <scope>NUCLEOTIDE SEQUENCE [LARGE SCALE GENOMIC DNA]</scope>
    <source>
        <strain evidence="3">FP-91666</strain>
    </source>
</reference>
<proteinExistence type="predicted"/>
<feature type="repeat" description="ANK" evidence="1">
    <location>
        <begin position="234"/>
        <end position="266"/>
    </location>
</feature>
<dbReference type="PROSITE" id="PS50297">
    <property type="entry name" value="ANK_REP_REGION"/>
    <property type="match status" value="1"/>
</dbReference>
<name>R7S051_STEHR</name>
<evidence type="ECO:0000313" key="2">
    <source>
        <dbReference type="EMBL" id="EIM79952.1"/>
    </source>
</evidence>
<dbReference type="EMBL" id="JH687400">
    <property type="protein sequence ID" value="EIM79952.1"/>
    <property type="molecule type" value="Genomic_DNA"/>
</dbReference>
<gene>
    <name evidence="2" type="ORF">STEHIDRAFT_172939</name>
</gene>
<dbReference type="AlphaFoldDB" id="R7S051"/>
<evidence type="ECO:0000313" key="3">
    <source>
        <dbReference type="Proteomes" id="UP000053927"/>
    </source>
</evidence>
<dbReference type="KEGG" id="shs:STEHIDRAFT_172939"/>
<protein>
    <submittedName>
        <fullName evidence="2">Uncharacterized protein</fullName>
    </submittedName>
</protein>
<dbReference type="SUPFAM" id="SSF48403">
    <property type="entry name" value="Ankyrin repeat"/>
    <property type="match status" value="1"/>
</dbReference>
<organism evidence="2 3">
    <name type="scientific">Stereum hirsutum (strain FP-91666)</name>
    <name type="common">White-rot fungus</name>
    <dbReference type="NCBI Taxonomy" id="721885"/>
    <lineage>
        <taxon>Eukaryota</taxon>
        <taxon>Fungi</taxon>
        <taxon>Dikarya</taxon>
        <taxon>Basidiomycota</taxon>
        <taxon>Agaricomycotina</taxon>
        <taxon>Agaricomycetes</taxon>
        <taxon>Russulales</taxon>
        <taxon>Stereaceae</taxon>
        <taxon>Stereum</taxon>
    </lineage>
</organism>
<accession>R7S051</accession>
<dbReference type="Proteomes" id="UP000053927">
    <property type="component" value="Unassembled WGS sequence"/>
</dbReference>
<dbReference type="InterPro" id="IPR002110">
    <property type="entry name" value="Ankyrin_rpt"/>
</dbReference>